<dbReference type="PANTHER" id="PTHR11527">
    <property type="entry name" value="HEAT-SHOCK PROTEIN 20 FAMILY MEMBER"/>
    <property type="match status" value="1"/>
</dbReference>
<dbReference type="PROSITE" id="PS01031">
    <property type="entry name" value="SHSP"/>
    <property type="match status" value="1"/>
</dbReference>
<dbReference type="SUPFAM" id="SSF49764">
    <property type="entry name" value="HSP20-like chaperones"/>
    <property type="match status" value="1"/>
</dbReference>
<sequence length="154" mass="17215">MSQMETNNNKLLKGEYRMSDEIIRKPDKKVGSLENDLSEESQAERFVFTPPIDIFESEEGLVLFADLPGVSAETLELQVQDNKLTLFGKVTPNIPTDAILCHGEYQVGDFLRSFILSDDVDHDRITASLNHGVLKVVLPKAPQAESRRIQVGTD</sequence>
<gene>
    <name evidence="2" type="ORF">MNBD_PLANCTO02-3054</name>
</gene>
<dbReference type="Gene3D" id="2.60.40.790">
    <property type="match status" value="1"/>
</dbReference>
<dbReference type="InterPro" id="IPR031107">
    <property type="entry name" value="Small_HSP"/>
</dbReference>
<dbReference type="EMBL" id="UOGL01000242">
    <property type="protein sequence ID" value="VAX38675.1"/>
    <property type="molecule type" value="Genomic_DNA"/>
</dbReference>
<reference evidence="2" key="1">
    <citation type="submission" date="2018-06" db="EMBL/GenBank/DDBJ databases">
        <authorList>
            <person name="Zhirakovskaya E."/>
        </authorList>
    </citation>
    <scope>NUCLEOTIDE SEQUENCE</scope>
</reference>
<accession>A0A3B1E0R7</accession>
<dbReference type="CDD" id="cd06464">
    <property type="entry name" value="ACD_sHsps-like"/>
    <property type="match status" value="1"/>
</dbReference>
<protein>
    <submittedName>
        <fullName evidence="2">Heat shock protein SP21</fullName>
    </submittedName>
</protein>
<evidence type="ECO:0000259" key="1">
    <source>
        <dbReference type="PROSITE" id="PS01031"/>
    </source>
</evidence>
<keyword evidence="2" id="KW-0346">Stress response</keyword>
<feature type="domain" description="SHSP" evidence="1">
    <location>
        <begin position="43"/>
        <end position="154"/>
    </location>
</feature>
<organism evidence="2">
    <name type="scientific">hydrothermal vent metagenome</name>
    <dbReference type="NCBI Taxonomy" id="652676"/>
    <lineage>
        <taxon>unclassified sequences</taxon>
        <taxon>metagenomes</taxon>
        <taxon>ecological metagenomes</taxon>
    </lineage>
</organism>
<dbReference type="InterPro" id="IPR002068">
    <property type="entry name" value="A-crystallin/Hsp20_dom"/>
</dbReference>
<dbReference type="InterPro" id="IPR008978">
    <property type="entry name" value="HSP20-like_chaperone"/>
</dbReference>
<name>A0A3B1E0R7_9ZZZZ</name>
<evidence type="ECO:0000313" key="2">
    <source>
        <dbReference type="EMBL" id="VAX38675.1"/>
    </source>
</evidence>
<dbReference type="AlphaFoldDB" id="A0A3B1E0R7"/>
<dbReference type="Pfam" id="PF00011">
    <property type="entry name" value="HSP20"/>
    <property type="match status" value="1"/>
</dbReference>
<proteinExistence type="predicted"/>